<accession>A0ABT8MKH3</accession>
<gene>
    <name evidence="3" type="ORF">J6I92_11000</name>
</gene>
<dbReference type="InterPro" id="IPR001387">
    <property type="entry name" value="Cro/C1-type_HTH"/>
</dbReference>
<dbReference type="SUPFAM" id="SSF47413">
    <property type="entry name" value="lambda repressor-like DNA-binding domains"/>
    <property type="match status" value="1"/>
</dbReference>
<keyword evidence="4" id="KW-1185">Reference proteome</keyword>
<evidence type="ECO:0000256" key="1">
    <source>
        <dbReference type="SAM" id="Phobius"/>
    </source>
</evidence>
<feature type="transmembrane region" description="Helical" evidence="1">
    <location>
        <begin position="106"/>
        <end position="139"/>
    </location>
</feature>
<protein>
    <submittedName>
        <fullName evidence="3">DUF805 domain-containing protein</fullName>
    </submittedName>
</protein>
<organism evidence="3 4">
    <name type="scientific">Pseudidiomarina terrestris</name>
    <dbReference type="NCBI Taxonomy" id="2820060"/>
    <lineage>
        <taxon>Bacteria</taxon>
        <taxon>Pseudomonadati</taxon>
        <taxon>Pseudomonadota</taxon>
        <taxon>Gammaproteobacteria</taxon>
        <taxon>Alteromonadales</taxon>
        <taxon>Idiomarinaceae</taxon>
        <taxon>Pseudidiomarina</taxon>
    </lineage>
</organism>
<keyword evidence="1" id="KW-0472">Membrane</keyword>
<dbReference type="Pfam" id="PF05656">
    <property type="entry name" value="DUF805"/>
    <property type="match status" value="1"/>
</dbReference>
<evidence type="ECO:0000313" key="4">
    <source>
        <dbReference type="Proteomes" id="UP001169491"/>
    </source>
</evidence>
<dbReference type="CDD" id="cd00093">
    <property type="entry name" value="HTH_XRE"/>
    <property type="match status" value="1"/>
</dbReference>
<keyword evidence="1" id="KW-0812">Transmembrane</keyword>
<proteinExistence type="predicted"/>
<comment type="caution">
    <text evidence="3">The sequence shown here is derived from an EMBL/GenBank/DDBJ whole genome shotgun (WGS) entry which is preliminary data.</text>
</comment>
<feature type="transmembrane region" description="Helical" evidence="1">
    <location>
        <begin position="151"/>
        <end position="172"/>
    </location>
</feature>
<evidence type="ECO:0000259" key="2">
    <source>
        <dbReference type="PROSITE" id="PS50943"/>
    </source>
</evidence>
<dbReference type="Gene3D" id="1.10.260.40">
    <property type="entry name" value="lambda repressor-like DNA-binding domains"/>
    <property type="match status" value="1"/>
</dbReference>
<sequence length="184" mass="20326">MKIDTAKILQLRQFRGWSQQQLADIAGITLRTVQRIEASGAASLESIQALAAAFEVPISELADERKAQTSEAIPQAVSQQKPDWRDRLIQLIDFSGTLNRADYWRFFLISAVSLGLATLVHPILAEALGLLVVVPLIAFGSRRLRDVGVSGWWQLLALVPFGGLVVLFLLALPRGYYQKATTQQ</sequence>
<dbReference type="Pfam" id="PF01381">
    <property type="entry name" value="HTH_3"/>
    <property type="match status" value="1"/>
</dbReference>
<dbReference type="SMART" id="SM00530">
    <property type="entry name" value="HTH_XRE"/>
    <property type="match status" value="1"/>
</dbReference>
<dbReference type="PANTHER" id="PTHR34980:SF2">
    <property type="entry name" value="INNER MEMBRANE PROTEIN YHAH-RELATED"/>
    <property type="match status" value="1"/>
</dbReference>
<feature type="domain" description="HTH cro/C1-type" evidence="2">
    <location>
        <begin position="8"/>
        <end position="61"/>
    </location>
</feature>
<dbReference type="PANTHER" id="PTHR34980">
    <property type="entry name" value="INNER MEMBRANE PROTEIN-RELATED-RELATED"/>
    <property type="match status" value="1"/>
</dbReference>
<keyword evidence="1" id="KW-1133">Transmembrane helix</keyword>
<dbReference type="RefSeq" id="WP_301721827.1">
    <property type="nucleotide sequence ID" value="NZ_JAGGJC010000005.1"/>
</dbReference>
<dbReference type="InterPro" id="IPR010982">
    <property type="entry name" value="Lambda_DNA-bd_dom_sf"/>
</dbReference>
<evidence type="ECO:0000313" key="3">
    <source>
        <dbReference type="EMBL" id="MDN7130400.1"/>
    </source>
</evidence>
<dbReference type="InterPro" id="IPR008523">
    <property type="entry name" value="DUF805"/>
</dbReference>
<name>A0ABT8MKH3_9GAMM</name>
<dbReference type="PROSITE" id="PS50943">
    <property type="entry name" value="HTH_CROC1"/>
    <property type="match status" value="1"/>
</dbReference>
<dbReference type="EMBL" id="JAGGJC010000005">
    <property type="protein sequence ID" value="MDN7130400.1"/>
    <property type="molecule type" value="Genomic_DNA"/>
</dbReference>
<dbReference type="Proteomes" id="UP001169491">
    <property type="component" value="Unassembled WGS sequence"/>
</dbReference>
<reference evidence="3 4" key="1">
    <citation type="submission" date="2021-03" db="EMBL/GenBank/DDBJ databases">
        <title>Pseudidiomarina terrestris, a new bacterium isolated from saline soil.</title>
        <authorList>
            <person name="Galisteo C."/>
            <person name="De La Haba R."/>
            <person name="Sanchez-Porro C."/>
            <person name="Ventosa A."/>
        </authorList>
    </citation>
    <scope>NUCLEOTIDE SEQUENCE [LARGE SCALE GENOMIC DNA]</scope>
    <source>
        <strain evidence="4">1APR75-15</strain>
    </source>
</reference>